<dbReference type="InterPro" id="IPR000792">
    <property type="entry name" value="Tscrpt_reg_LuxR_C"/>
</dbReference>
<feature type="domain" description="HTH luxR-type" evidence="1">
    <location>
        <begin position="152"/>
        <end position="209"/>
    </location>
</feature>
<dbReference type="Pfam" id="PF00561">
    <property type="entry name" value="Abhydrolase_1"/>
    <property type="match status" value="1"/>
</dbReference>
<dbReference type="SUPFAM" id="SSF46894">
    <property type="entry name" value="C-terminal effector domain of the bipartite response regulators"/>
    <property type="match status" value="1"/>
</dbReference>
<sequence>MRSSRSEAHYLHLVGQIEASLDDPGAIEKLASHLQDLPEVLRDLDRPLPDSGRMMLMADASGLVISLNAAAAKGLGLSLGGSLAEVALTPQALPSFLDALRGAKGPVPLAVATRTGRSQFLLGTQAEAGGFISLAEVRRGIEQPVLNRLAAAINLIPSEAQLLAGLMDGQPIDQIAVALSRKEGTVRQQVKSIMAKMGVNSQAQLISTAYALSLMFERTQPHAGSPAEANGTTRDTPGATLFESSLGQVGLHRFGADDGLPVLLFHGAIFGIGGHTALRHAAEMLGLCIVAPERPGFGHTELPDNAEPVALACTQALEVLDALGWHQVVVLAHDIGTRFAARLARIAPDRVVAVVAASTTPPMQTWAQTAGMPTRHRVNAWAAQNLPGLMDKIVGLGLSQIARQGIEVVPKLVFDGCTFDQEMLRRPEAGAALQEGFHLAWAQQGAGFRRDMRLTNEDWRDEAVEVTVPFHCWHGTQNLTVSERAVMDLAAAMPQGRFRSIEGAGHSLPLSHTALILRHVLAVGHKAGLGLDAVEC</sequence>
<evidence type="ECO:0000259" key="1">
    <source>
        <dbReference type="SMART" id="SM00421"/>
    </source>
</evidence>
<keyword evidence="3" id="KW-1185">Reference proteome</keyword>
<gene>
    <name evidence="2" type="ORF">G3A50_11575</name>
</gene>
<evidence type="ECO:0000313" key="3">
    <source>
        <dbReference type="Proteomes" id="UP000464751"/>
    </source>
</evidence>
<keyword evidence="2" id="KW-0378">Hydrolase</keyword>
<dbReference type="InterPro" id="IPR050471">
    <property type="entry name" value="AB_hydrolase"/>
</dbReference>
<dbReference type="InterPro" id="IPR029058">
    <property type="entry name" value="AB_hydrolase_fold"/>
</dbReference>
<dbReference type="KEGG" id="apra:G3A50_11575"/>
<protein>
    <submittedName>
        <fullName evidence="2">Alpha/beta fold hydrolase</fullName>
    </submittedName>
</protein>
<dbReference type="Proteomes" id="UP000464751">
    <property type="component" value="Chromosome"/>
</dbReference>
<name>A0A6P1YLN2_9HYPH</name>
<accession>A0A6P1YLN2</accession>
<dbReference type="InterPro" id="IPR000073">
    <property type="entry name" value="AB_hydrolase_1"/>
</dbReference>
<dbReference type="SMART" id="SM00421">
    <property type="entry name" value="HTH_LUXR"/>
    <property type="match status" value="1"/>
</dbReference>
<dbReference type="GO" id="GO:0006355">
    <property type="term" value="P:regulation of DNA-templated transcription"/>
    <property type="evidence" value="ECO:0007669"/>
    <property type="project" value="InterPro"/>
</dbReference>
<dbReference type="Gene3D" id="3.40.50.1820">
    <property type="entry name" value="alpha/beta hydrolase"/>
    <property type="match status" value="1"/>
</dbReference>
<dbReference type="Gene3D" id="1.10.10.10">
    <property type="entry name" value="Winged helix-like DNA-binding domain superfamily/Winged helix DNA-binding domain"/>
    <property type="match status" value="1"/>
</dbReference>
<dbReference type="EMBL" id="CP048630">
    <property type="protein sequence ID" value="QIB34278.1"/>
    <property type="molecule type" value="Genomic_DNA"/>
</dbReference>
<reference evidence="2 3" key="1">
    <citation type="submission" date="2020-02" db="EMBL/GenBank/DDBJ databases">
        <authorList>
            <person name="Li G."/>
        </authorList>
    </citation>
    <scope>NUCLEOTIDE SEQUENCE [LARGE SCALE GENOMIC DNA]</scope>
    <source>
        <strain evidence="2 3">DSM 102029</strain>
    </source>
</reference>
<dbReference type="InterPro" id="IPR036388">
    <property type="entry name" value="WH-like_DNA-bd_sf"/>
</dbReference>
<dbReference type="PANTHER" id="PTHR43433">
    <property type="entry name" value="HYDROLASE, ALPHA/BETA FOLD FAMILY PROTEIN"/>
    <property type="match status" value="1"/>
</dbReference>
<organism evidence="2 3">
    <name type="scientific">Ancylobacter pratisalsi</name>
    <dbReference type="NCBI Taxonomy" id="1745854"/>
    <lineage>
        <taxon>Bacteria</taxon>
        <taxon>Pseudomonadati</taxon>
        <taxon>Pseudomonadota</taxon>
        <taxon>Alphaproteobacteria</taxon>
        <taxon>Hyphomicrobiales</taxon>
        <taxon>Xanthobacteraceae</taxon>
        <taxon>Ancylobacter</taxon>
    </lineage>
</organism>
<dbReference type="PANTHER" id="PTHR43433:SF5">
    <property type="entry name" value="AB HYDROLASE-1 DOMAIN-CONTAINING PROTEIN"/>
    <property type="match status" value="1"/>
</dbReference>
<dbReference type="GO" id="GO:0016787">
    <property type="term" value="F:hydrolase activity"/>
    <property type="evidence" value="ECO:0007669"/>
    <property type="project" value="UniProtKB-KW"/>
</dbReference>
<dbReference type="GO" id="GO:0003677">
    <property type="term" value="F:DNA binding"/>
    <property type="evidence" value="ECO:0007669"/>
    <property type="project" value="InterPro"/>
</dbReference>
<dbReference type="Pfam" id="PF00196">
    <property type="entry name" value="GerE"/>
    <property type="match status" value="1"/>
</dbReference>
<dbReference type="RefSeq" id="WP_163075423.1">
    <property type="nucleotide sequence ID" value="NZ_CP048630.1"/>
</dbReference>
<dbReference type="CDD" id="cd06170">
    <property type="entry name" value="LuxR_C_like"/>
    <property type="match status" value="1"/>
</dbReference>
<evidence type="ECO:0000313" key="2">
    <source>
        <dbReference type="EMBL" id="QIB34278.1"/>
    </source>
</evidence>
<dbReference type="InterPro" id="IPR016032">
    <property type="entry name" value="Sig_transdc_resp-reg_C-effctor"/>
</dbReference>
<proteinExistence type="predicted"/>
<dbReference type="SUPFAM" id="SSF53474">
    <property type="entry name" value="alpha/beta-Hydrolases"/>
    <property type="match status" value="1"/>
</dbReference>
<dbReference type="AlphaFoldDB" id="A0A6P1YLN2"/>